<name>A0A6U3A4C8_9EUKA</name>
<dbReference type="EMBL" id="HBIV01013609">
    <property type="protein sequence ID" value="CAE0658428.1"/>
    <property type="molecule type" value="Transcribed_RNA"/>
</dbReference>
<gene>
    <name evidence="1" type="ORF">LGLO00237_LOCUS10000</name>
</gene>
<organism evidence="1">
    <name type="scientific">Lotharella globosa</name>
    <dbReference type="NCBI Taxonomy" id="91324"/>
    <lineage>
        <taxon>Eukaryota</taxon>
        <taxon>Sar</taxon>
        <taxon>Rhizaria</taxon>
        <taxon>Cercozoa</taxon>
        <taxon>Chlorarachniophyceae</taxon>
        <taxon>Lotharella</taxon>
    </lineage>
</organism>
<evidence type="ECO:0000313" key="1">
    <source>
        <dbReference type="EMBL" id="CAE0658428.1"/>
    </source>
</evidence>
<dbReference type="AlphaFoldDB" id="A0A6U3A4C8"/>
<sequence>MKTKGINKKYLNIISNFSNYSTHKVYNKNIFINKRYNKKVANVTSLITKKTYNLEIIKIFFNGKFKNKFKINDILKNMMIIVENPYNYIQKKYKYVYALVTNEPIKCEFVNAILLDNVFN</sequence>
<proteinExistence type="predicted"/>
<protein>
    <submittedName>
        <fullName evidence="1">Uncharacterized protein</fullName>
    </submittedName>
</protein>
<accession>A0A6U3A4C8</accession>
<dbReference type="Gene3D" id="2.40.10.310">
    <property type="match status" value="1"/>
</dbReference>
<reference evidence="1" key="1">
    <citation type="submission" date="2021-01" db="EMBL/GenBank/DDBJ databases">
        <authorList>
            <person name="Corre E."/>
            <person name="Pelletier E."/>
            <person name="Niang G."/>
            <person name="Scheremetjew M."/>
            <person name="Finn R."/>
            <person name="Kale V."/>
            <person name="Holt S."/>
            <person name="Cochrane G."/>
            <person name="Meng A."/>
            <person name="Brown T."/>
            <person name="Cohen L."/>
        </authorList>
    </citation>
    <scope>NUCLEOTIDE SEQUENCE</scope>
    <source>
        <strain evidence="1">CCCM811</strain>
    </source>
</reference>